<dbReference type="AlphaFoldDB" id="A0ABD0Y4V8"/>
<dbReference type="EMBL" id="JBFDAA010000013">
    <property type="protein sequence ID" value="KAL1122435.1"/>
    <property type="molecule type" value="Genomic_DNA"/>
</dbReference>
<feature type="compositionally biased region" description="Basic residues" evidence="1">
    <location>
        <begin position="243"/>
        <end position="261"/>
    </location>
</feature>
<feature type="compositionally biased region" description="Low complexity" evidence="1">
    <location>
        <begin position="152"/>
        <end position="197"/>
    </location>
</feature>
<sequence>MTDSEVFRYFCQRIHSSADSLKTEQLEGKVLKSGWRHDSRARAVHARAESVAAIESRLATLGLKRLFLSPPSVGWSGVVGHVGLLNVPFKKKKKTTPPPPDCSGKIYDGAWQLAKTGLWMEDSGGGGLRDDRSDSGVSSLRSAGSGDERSGSRSSALSSTDEQPASAAAAAAAAHHQHQQQQQTTPAAVVQQQQQAAAPPPPPTPPHHQQLQHQQLQHRQLQQHRRSPGPAQVTVTDTGVTPRKPHHIQQQLHHHHLHHHQQQPPEVWRDPGLSVGSGGGGGGEVRQVEGVHHSRLLMSGAGGGGGGHPNQQQHQQQHHHQQQQQQQQHHQQHHHQQQQQQQQQSQPLLHSVHHLPPPTVMYGQLPEFWPKRYPPMAGPPHDDLLERERVYVHDRDRLIRDEKPCGRFPCLSPKIDSTDDLNEDGRISLEGRLFDLWDKAALSAAERLDPTRRVSGGAWGWSTRRMFIVGVICRVSERIGPQRTGLNRQKACGPVIERVVKVSGDRSGDAIWVIGCPTLHGSKLSGIHENRTKLFWQETYERALVSRLN</sequence>
<gene>
    <name evidence="2" type="ORF">AAG570_002766</name>
</gene>
<evidence type="ECO:0000256" key="1">
    <source>
        <dbReference type="SAM" id="MobiDB-lite"/>
    </source>
</evidence>
<feature type="compositionally biased region" description="Low complexity" evidence="1">
    <location>
        <begin position="337"/>
        <end position="350"/>
    </location>
</feature>
<feature type="compositionally biased region" description="Low complexity" evidence="1">
    <location>
        <begin position="207"/>
        <end position="220"/>
    </location>
</feature>
<reference evidence="2 3" key="1">
    <citation type="submission" date="2024-07" db="EMBL/GenBank/DDBJ databases">
        <title>Chromosome-level genome assembly of the water stick insect Ranatra chinensis (Heteroptera: Nepidae).</title>
        <authorList>
            <person name="Liu X."/>
        </authorList>
    </citation>
    <scope>NUCLEOTIDE SEQUENCE [LARGE SCALE GENOMIC DNA]</scope>
    <source>
        <strain evidence="2">Cailab_2021Rc</strain>
        <tissue evidence="2">Muscle</tissue>
    </source>
</reference>
<dbReference type="Proteomes" id="UP001558652">
    <property type="component" value="Unassembled WGS sequence"/>
</dbReference>
<comment type="caution">
    <text evidence="2">The sequence shown here is derived from an EMBL/GenBank/DDBJ whole genome shotgun (WGS) entry which is preliminary data.</text>
</comment>
<proteinExistence type="predicted"/>
<accession>A0ABD0Y4V8</accession>
<feature type="compositionally biased region" description="Gly residues" evidence="1">
    <location>
        <begin position="275"/>
        <end position="284"/>
    </location>
</feature>
<keyword evidence="3" id="KW-1185">Reference proteome</keyword>
<protein>
    <submittedName>
        <fullName evidence="2">Uncharacterized protein</fullName>
    </submittedName>
</protein>
<evidence type="ECO:0000313" key="2">
    <source>
        <dbReference type="EMBL" id="KAL1122435.1"/>
    </source>
</evidence>
<dbReference type="SUPFAM" id="SSF81995">
    <property type="entry name" value="beta-sandwich domain of Sec23/24"/>
    <property type="match status" value="1"/>
</dbReference>
<organism evidence="2 3">
    <name type="scientific">Ranatra chinensis</name>
    <dbReference type="NCBI Taxonomy" id="642074"/>
    <lineage>
        <taxon>Eukaryota</taxon>
        <taxon>Metazoa</taxon>
        <taxon>Ecdysozoa</taxon>
        <taxon>Arthropoda</taxon>
        <taxon>Hexapoda</taxon>
        <taxon>Insecta</taxon>
        <taxon>Pterygota</taxon>
        <taxon>Neoptera</taxon>
        <taxon>Paraneoptera</taxon>
        <taxon>Hemiptera</taxon>
        <taxon>Heteroptera</taxon>
        <taxon>Panheteroptera</taxon>
        <taxon>Nepomorpha</taxon>
        <taxon>Nepidae</taxon>
        <taxon>Ranatrinae</taxon>
        <taxon>Ranatra</taxon>
    </lineage>
</organism>
<feature type="region of interest" description="Disordered" evidence="1">
    <location>
        <begin position="122"/>
        <end position="359"/>
    </location>
</feature>
<feature type="compositionally biased region" description="Low complexity" evidence="1">
    <location>
        <begin position="135"/>
        <end position="145"/>
    </location>
</feature>
<evidence type="ECO:0000313" key="3">
    <source>
        <dbReference type="Proteomes" id="UP001558652"/>
    </source>
</evidence>
<name>A0ABD0Y4V8_9HEMI</name>